<dbReference type="HOGENOM" id="CLU_024640_0_1_1"/>
<evidence type="ECO:0000313" key="2">
    <source>
        <dbReference type="EMBL" id="EPE26832.1"/>
    </source>
</evidence>
<dbReference type="KEGG" id="glz:GLAREA_02746"/>
<dbReference type="eggNOG" id="KOG2246">
    <property type="taxonomic scope" value="Eukaryota"/>
</dbReference>
<dbReference type="RefSeq" id="XP_008086022.1">
    <property type="nucleotide sequence ID" value="XM_008087831.1"/>
</dbReference>
<evidence type="ECO:0000256" key="1">
    <source>
        <dbReference type="SAM" id="SignalP"/>
    </source>
</evidence>
<dbReference type="AlphaFoldDB" id="S3CK11"/>
<name>S3CK11_GLAL2</name>
<dbReference type="InterPro" id="IPR006740">
    <property type="entry name" value="DUF604"/>
</dbReference>
<dbReference type="Gene3D" id="3.90.550.50">
    <property type="match status" value="1"/>
</dbReference>
<protein>
    <recommendedName>
        <fullName evidence="4">Glycosyltransferase family 31 protein</fullName>
    </recommendedName>
</protein>
<evidence type="ECO:0008006" key="4">
    <source>
        <dbReference type="Google" id="ProtNLM"/>
    </source>
</evidence>
<accession>S3CK11</accession>
<feature type="chain" id="PRO_5004518803" description="Glycosyltransferase family 31 protein" evidence="1">
    <location>
        <begin position="23"/>
        <end position="523"/>
    </location>
</feature>
<feature type="signal peptide" evidence="1">
    <location>
        <begin position="1"/>
        <end position="22"/>
    </location>
</feature>
<proteinExistence type="predicted"/>
<dbReference type="OrthoDB" id="414175at2759"/>
<dbReference type="EMBL" id="KE145370">
    <property type="protein sequence ID" value="EPE26832.1"/>
    <property type="molecule type" value="Genomic_DNA"/>
</dbReference>
<dbReference type="STRING" id="1116229.S3CK11"/>
<evidence type="ECO:0000313" key="3">
    <source>
        <dbReference type="Proteomes" id="UP000016922"/>
    </source>
</evidence>
<dbReference type="Proteomes" id="UP000016922">
    <property type="component" value="Unassembled WGS sequence"/>
</dbReference>
<reference evidence="2 3" key="1">
    <citation type="journal article" date="2013" name="BMC Genomics">
        <title>Genomics-driven discovery of the pneumocandin biosynthetic gene cluster in the fungus Glarea lozoyensis.</title>
        <authorList>
            <person name="Chen L."/>
            <person name="Yue Q."/>
            <person name="Zhang X."/>
            <person name="Xiang M."/>
            <person name="Wang C."/>
            <person name="Li S."/>
            <person name="Che Y."/>
            <person name="Ortiz-Lopez F.J."/>
            <person name="Bills G.F."/>
            <person name="Liu X."/>
            <person name="An Z."/>
        </authorList>
    </citation>
    <scope>NUCLEOTIDE SEQUENCE [LARGE SCALE GENOMIC DNA]</scope>
    <source>
        <strain evidence="3">ATCC 20868 / MF5171</strain>
    </source>
</reference>
<dbReference type="OMA" id="LCGDSCL"/>
<organism evidence="2 3">
    <name type="scientific">Glarea lozoyensis (strain ATCC 20868 / MF5171)</name>
    <dbReference type="NCBI Taxonomy" id="1116229"/>
    <lineage>
        <taxon>Eukaryota</taxon>
        <taxon>Fungi</taxon>
        <taxon>Dikarya</taxon>
        <taxon>Ascomycota</taxon>
        <taxon>Pezizomycotina</taxon>
        <taxon>Leotiomycetes</taxon>
        <taxon>Helotiales</taxon>
        <taxon>Helotiaceae</taxon>
        <taxon>Glarea</taxon>
    </lineage>
</organism>
<dbReference type="Pfam" id="PF04646">
    <property type="entry name" value="DUF604"/>
    <property type="match status" value="1"/>
</dbReference>
<keyword evidence="1" id="KW-0732">Signal</keyword>
<dbReference type="PANTHER" id="PTHR10811">
    <property type="entry name" value="FRINGE-RELATED"/>
    <property type="match status" value="1"/>
</dbReference>
<keyword evidence="3" id="KW-1185">Reference proteome</keyword>
<dbReference type="GeneID" id="19461802"/>
<sequence length="523" mass="58652">MGPRKPLLLVVFLTIFASVVFVARLGAQDGSRLQPHLQKVEQWIRPPKEAHLEYVSCEEHLGWLEPYSFTYPIQYVSRDIVTVSVPDSGRPSLTVMEQPLFGEFSTVDLGASQVLNSDKCLSPLALEVPRVLVRPADASNMIFGLQTTIGRLKNTVKHLARWLPNTNARLYAIVIESEEKPADDAEMAALEKEFHDQGMNVSVIHPVSPTDSFAQRYFSLGSVMYQARNGQTEWIVFIDDDTFFPSMHDLQLMLQRHNPKKPWYIGSLSEDWWAVDHYGLMGFGGAGILLSITMAETLDKYTPDCKAHLRTTAGDISVMDCIYQHSSVKLTHIPELHQVDMHGDLSGFYESGREILSLHHWKEGSAAGYKLEMEKMHLVADICDDCFLRRWQFSNEILLSNGFSITQYPQGHLTGKKPGGVLGTGVGGVVDKINLGEMENTWADEINVLHSLAPARPKMGDDIKTSYKLLDSMWIDSDPEHHMQHDTVRQVYFKEGAEGEKDTVMVLNWHAGTAPPTTSNTLG</sequence>
<gene>
    <name evidence="2" type="ORF">GLAREA_02746</name>
</gene>